<evidence type="ECO:0000313" key="1">
    <source>
        <dbReference type="EnsemblPlants" id="Solyc06g073395.1.1"/>
    </source>
</evidence>
<accession>A0A3Q7H2P0</accession>
<organism evidence="1">
    <name type="scientific">Solanum lycopersicum</name>
    <name type="common">Tomato</name>
    <name type="synonym">Lycopersicon esculentum</name>
    <dbReference type="NCBI Taxonomy" id="4081"/>
    <lineage>
        <taxon>Eukaryota</taxon>
        <taxon>Viridiplantae</taxon>
        <taxon>Streptophyta</taxon>
        <taxon>Embryophyta</taxon>
        <taxon>Tracheophyta</taxon>
        <taxon>Spermatophyta</taxon>
        <taxon>Magnoliopsida</taxon>
        <taxon>eudicotyledons</taxon>
        <taxon>Gunneridae</taxon>
        <taxon>Pentapetalae</taxon>
        <taxon>asterids</taxon>
        <taxon>lamiids</taxon>
        <taxon>Solanales</taxon>
        <taxon>Solanaceae</taxon>
        <taxon>Solanoideae</taxon>
        <taxon>Solaneae</taxon>
        <taxon>Solanum</taxon>
        <taxon>Solanum subgen. Lycopersicon</taxon>
    </lineage>
</organism>
<dbReference type="AlphaFoldDB" id="A0A3Q7H2P0"/>
<protein>
    <submittedName>
        <fullName evidence="1">Uncharacterized protein</fullName>
    </submittedName>
</protein>
<name>A0A3Q7H2P0_SOLLC</name>
<reference evidence="1" key="1">
    <citation type="journal article" date="2012" name="Nature">
        <title>The tomato genome sequence provides insights into fleshy fruit evolution.</title>
        <authorList>
            <consortium name="Tomato Genome Consortium"/>
        </authorList>
    </citation>
    <scope>NUCLEOTIDE SEQUENCE [LARGE SCALE GENOMIC DNA]</scope>
    <source>
        <strain evidence="1">cv. Heinz 1706</strain>
    </source>
</reference>
<dbReference type="Proteomes" id="UP000004994">
    <property type="component" value="Chromosome 6"/>
</dbReference>
<reference evidence="1" key="2">
    <citation type="submission" date="2019-01" db="UniProtKB">
        <authorList>
            <consortium name="EnsemblPlants"/>
        </authorList>
    </citation>
    <scope>IDENTIFICATION</scope>
    <source>
        <strain evidence="1">cv. Heinz 1706</strain>
    </source>
</reference>
<dbReference type="InParanoid" id="A0A3Q7H2P0"/>
<dbReference type="EnsemblPlants" id="Solyc06g073395.1.1">
    <property type="protein sequence ID" value="Solyc06g073395.1.1"/>
    <property type="gene ID" value="Solyc06g073395.1"/>
</dbReference>
<evidence type="ECO:0000313" key="2">
    <source>
        <dbReference type="Proteomes" id="UP000004994"/>
    </source>
</evidence>
<proteinExistence type="predicted"/>
<dbReference type="Gramene" id="Solyc06g073395.1.1">
    <property type="protein sequence ID" value="Solyc06g073395.1.1"/>
    <property type="gene ID" value="Solyc06g073395.1"/>
</dbReference>
<keyword evidence="2" id="KW-1185">Reference proteome</keyword>
<sequence>MLPITVFLVLRDIQSLPSTCARRITLDATCSKMEQIFFVSAKSGEHDWGGFGAIEEVKSLMEEYHASNSVLYLTCGITITEEASLQVEIKYNFDGYIPVVYAFIGVAVRGSCKVLKQ</sequence>